<dbReference type="Proteomes" id="UP000252255">
    <property type="component" value="Unassembled WGS sequence"/>
</dbReference>
<keyword evidence="3" id="KW-0732">Signal</keyword>
<keyword evidence="2" id="KW-1133">Transmembrane helix</keyword>
<evidence type="ECO:0000256" key="1">
    <source>
        <dbReference type="SAM" id="MobiDB-lite"/>
    </source>
</evidence>
<dbReference type="AlphaFoldDB" id="A0A367WZH9"/>
<protein>
    <submittedName>
        <fullName evidence="4">Cobalt ABC transporter permease</fullName>
    </submittedName>
</protein>
<comment type="caution">
    <text evidence="4">The sequence shown here is derived from an EMBL/GenBank/DDBJ whole genome shotgun (WGS) entry which is preliminary data.</text>
</comment>
<organism evidence="4 5">
    <name type="scientific">Thalassospira profundimaris</name>
    <dbReference type="NCBI Taxonomy" id="502049"/>
    <lineage>
        <taxon>Bacteria</taxon>
        <taxon>Pseudomonadati</taxon>
        <taxon>Pseudomonadota</taxon>
        <taxon>Alphaproteobacteria</taxon>
        <taxon>Rhodospirillales</taxon>
        <taxon>Thalassospiraceae</taxon>
        <taxon>Thalassospira</taxon>
    </lineage>
</organism>
<reference evidence="4 5" key="1">
    <citation type="submission" date="2014-07" db="EMBL/GenBank/DDBJ databases">
        <title>Draft genome sequence of Thalassospira profundimaris PR54-5.</title>
        <authorList>
            <person name="Lai Q."/>
            <person name="Shao Z."/>
        </authorList>
    </citation>
    <scope>NUCLEOTIDE SEQUENCE [LARGE SCALE GENOMIC DNA]</scope>
    <source>
        <strain evidence="4 5">PR54-5</strain>
    </source>
</reference>
<sequence>MRPTMAKLATGIIIAGVMFGAHGAQAHKVIASVFPSGSNVEGEIGFSNGDMAADTVVEVFDNLGNKIDQVMTDGDGFFIYTPSEKVDLVFRADLGAGHIAEAGFAISDLSDQAGLTGEAQSRANEKTGIKQAGPDGSSRSGNVAISREQEEAIAAIVRDELRPLRREITAYKEKNDLQSVLGGIGYIFGFFGIAYYIAARRLKAEASKP</sequence>
<evidence type="ECO:0000256" key="2">
    <source>
        <dbReference type="SAM" id="Phobius"/>
    </source>
</evidence>
<gene>
    <name evidence="4" type="ORF">TH30_09445</name>
</gene>
<evidence type="ECO:0000313" key="4">
    <source>
        <dbReference type="EMBL" id="RCK46797.1"/>
    </source>
</evidence>
<evidence type="ECO:0000256" key="3">
    <source>
        <dbReference type="SAM" id="SignalP"/>
    </source>
</evidence>
<evidence type="ECO:0000313" key="5">
    <source>
        <dbReference type="Proteomes" id="UP000252255"/>
    </source>
</evidence>
<feature type="region of interest" description="Disordered" evidence="1">
    <location>
        <begin position="118"/>
        <end position="143"/>
    </location>
</feature>
<feature type="signal peptide" evidence="3">
    <location>
        <begin position="1"/>
        <end position="23"/>
    </location>
</feature>
<proteinExistence type="predicted"/>
<name>A0A367WZH9_9PROT</name>
<accession>A0A367WZH9</accession>
<dbReference type="EMBL" id="JPWI01000004">
    <property type="protein sequence ID" value="RCK46797.1"/>
    <property type="molecule type" value="Genomic_DNA"/>
</dbReference>
<feature type="transmembrane region" description="Helical" evidence="2">
    <location>
        <begin position="180"/>
        <end position="198"/>
    </location>
</feature>
<keyword evidence="2" id="KW-0472">Membrane</keyword>
<keyword evidence="2" id="KW-0812">Transmembrane</keyword>
<feature type="chain" id="PRO_5016778156" evidence="3">
    <location>
        <begin position="24"/>
        <end position="209"/>
    </location>
</feature>